<dbReference type="RefSeq" id="WP_224864189.1">
    <property type="nucleotide sequence ID" value="NZ_JAYJJS010000005.1"/>
</dbReference>
<evidence type="ECO:0000313" key="2">
    <source>
        <dbReference type="Proteomes" id="UP001299046"/>
    </source>
</evidence>
<dbReference type="Proteomes" id="UP001299046">
    <property type="component" value="Unassembled WGS sequence"/>
</dbReference>
<proteinExistence type="predicted"/>
<gene>
    <name evidence="1" type="ORF">KV112_09940</name>
</gene>
<organism evidence="1 2">
    <name type="scientific">[Mycobacterium] zoologicum</name>
    <dbReference type="NCBI Taxonomy" id="2872311"/>
    <lineage>
        <taxon>Bacteria</taxon>
        <taxon>Bacillati</taxon>
        <taxon>Actinomycetota</taxon>
        <taxon>Actinomycetes</taxon>
        <taxon>Mycobacteriales</taxon>
        <taxon>Mycobacteriaceae</taxon>
        <taxon>Mycolicibacter</taxon>
    </lineage>
</organism>
<comment type="caution">
    <text evidence="1">The sequence shown here is derived from an EMBL/GenBank/DDBJ whole genome shotgun (WGS) entry which is preliminary data.</text>
</comment>
<dbReference type="EMBL" id="JAYJJT010000009">
    <property type="protein sequence ID" value="MEB3050050.1"/>
    <property type="molecule type" value="Genomic_DNA"/>
</dbReference>
<sequence>MASKYMRCGGRSRFVLFEVGQRVPAENRQVVRPSQLFYSYYKTGDIPDGYVLRPEQGFNRDDTSIDLRELT</sequence>
<keyword evidence="2" id="KW-1185">Reference proteome</keyword>
<name>A0ABU5YJR2_9MYCO</name>
<accession>A0ABU5YJR2</accession>
<protein>
    <submittedName>
        <fullName evidence="1">Uncharacterized protein</fullName>
    </submittedName>
</protein>
<evidence type="ECO:0000313" key="1">
    <source>
        <dbReference type="EMBL" id="MEB3050050.1"/>
    </source>
</evidence>
<reference evidence="1 2" key="1">
    <citation type="submission" date="2023-12" db="EMBL/GenBank/DDBJ databases">
        <title>Description of new species of Mycobacterium terrae complex isolated from sewage at the Sao Paulo Zoological Park Foundation in Brazil.</title>
        <authorList>
            <person name="Romagnoli C.L."/>
            <person name="Conceicao E.C."/>
            <person name="Machado E."/>
            <person name="Barreto L.B.P.F."/>
            <person name="Sharma A."/>
            <person name="Silva N.M."/>
            <person name="Marques L.E."/>
            <person name="Juliana M.A."/>
            <person name="Lourenco M.C.S."/>
            <person name="Digiampietri L.A."/>
            <person name="Suffys P.N."/>
            <person name="Viana-Niero C."/>
        </authorList>
    </citation>
    <scope>NUCLEOTIDE SEQUENCE [LARGE SCALE GENOMIC DNA]</scope>
    <source>
        <strain evidence="1 2">MYC123</strain>
    </source>
</reference>